<feature type="coiled-coil region" evidence="1">
    <location>
        <begin position="161"/>
        <end position="188"/>
    </location>
</feature>
<evidence type="ECO:0000256" key="1">
    <source>
        <dbReference type="SAM" id="Coils"/>
    </source>
</evidence>
<protein>
    <recommendedName>
        <fullName evidence="6">5-bromo-4-chloroindolyl phosphate hydrolysis protein</fullName>
    </recommendedName>
</protein>
<feature type="region of interest" description="Disordered" evidence="2">
    <location>
        <begin position="312"/>
        <end position="339"/>
    </location>
</feature>
<evidence type="ECO:0000256" key="3">
    <source>
        <dbReference type="SAM" id="Phobius"/>
    </source>
</evidence>
<organism evidence="4 5">
    <name type="scientific">Hydrogenophaga bisanensis</name>
    <dbReference type="NCBI Taxonomy" id="439611"/>
    <lineage>
        <taxon>Bacteria</taxon>
        <taxon>Pseudomonadati</taxon>
        <taxon>Pseudomonadota</taxon>
        <taxon>Betaproteobacteria</taxon>
        <taxon>Burkholderiales</taxon>
        <taxon>Comamonadaceae</taxon>
        <taxon>Hydrogenophaga</taxon>
    </lineage>
</organism>
<evidence type="ECO:0000313" key="5">
    <source>
        <dbReference type="Proteomes" id="UP001596495"/>
    </source>
</evidence>
<evidence type="ECO:0008006" key="6">
    <source>
        <dbReference type="Google" id="ProtNLM"/>
    </source>
</evidence>
<proteinExistence type="predicted"/>
<keyword evidence="5" id="KW-1185">Reference proteome</keyword>
<comment type="caution">
    <text evidence="4">The sequence shown here is derived from an EMBL/GenBank/DDBJ whole genome shotgun (WGS) entry which is preliminary data.</text>
</comment>
<feature type="transmembrane region" description="Helical" evidence="3">
    <location>
        <begin position="54"/>
        <end position="76"/>
    </location>
</feature>
<dbReference type="EMBL" id="JBHTBX010000013">
    <property type="protein sequence ID" value="MFC7436053.1"/>
    <property type="molecule type" value="Genomic_DNA"/>
</dbReference>
<keyword evidence="1" id="KW-0175">Coiled coil</keyword>
<keyword evidence="3" id="KW-0812">Transmembrane</keyword>
<accession>A0ABW2RDA0</accession>
<gene>
    <name evidence="4" type="ORF">ACFQNJ_16175</name>
</gene>
<dbReference type="Proteomes" id="UP001596495">
    <property type="component" value="Unassembled WGS sequence"/>
</dbReference>
<reference evidence="5" key="1">
    <citation type="journal article" date="2019" name="Int. J. Syst. Evol. Microbiol.">
        <title>The Global Catalogue of Microorganisms (GCM) 10K type strain sequencing project: providing services to taxonomists for standard genome sequencing and annotation.</title>
        <authorList>
            <consortium name="The Broad Institute Genomics Platform"/>
            <consortium name="The Broad Institute Genome Sequencing Center for Infectious Disease"/>
            <person name="Wu L."/>
            <person name="Ma J."/>
        </authorList>
    </citation>
    <scope>NUCLEOTIDE SEQUENCE [LARGE SCALE GENOMIC DNA]</scope>
    <source>
        <strain evidence="5">CCUG 54518</strain>
    </source>
</reference>
<keyword evidence="3" id="KW-1133">Transmembrane helix</keyword>
<evidence type="ECO:0000313" key="4">
    <source>
        <dbReference type="EMBL" id="MFC7436053.1"/>
    </source>
</evidence>
<keyword evidence="3" id="KW-0472">Membrane</keyword>
<evidence type="ECO:0000256" key="2">
    <source>
        <dbReference type="SAM" id="MobiDB-lite"/>
    </source>
</evidence>
<name>A0ABW2RDA0_9BURK</name>
<sequence>MLWISKKNQHIASRARLKSFPAARTENETPPTKKKWRLIASSFSNIIARATGTLAGASITLVTSFLGAAAAAYLTINYLESFKAQEALRTFAVTQLYQPLRQKSLKCHELRIEATSNARIVSNTSELVLLHLKDIRNRKEKLSLDNTKFILPIVKEIFEHYTKASVQLSKLQDEIALCEREVAFASHELATVLGLNDQFSTLNQQFIKSTPKHPTGQHYSAVIDYLGNPKLINSLIQAFEDAENGHPERADSALSRIQSDLEKTAKSAADDLTHKRRLLNAGFENDTKTISLFLNELRKRFELAPEISPAQVLEDLKNGTESNSEAQPLNKVEPTKPGA</sequence>
<dbReference type="RefSeq" id="WP_382259419.1">
    <property type="nucleotide sequence ID" value="NZ_JBHTBX010000013.1"/>
</dbReference>